<dbReference type="Proteomes" id="UP000059680">
    <property type="component" value="Chromosome 3"/>
</dbReference>
<evidence type="ECO:0000313" key="1">
    <source>
        <dbReference type="EMBL" id="BAS86589.1"/>
    </source>
</evidence>
<dbReference type="InParanoid" id="A0A0P0W3I7"/>
<dbReference type="EMBL" id="AP014959">
    <property type="protein sequence ID" value="BAS86589.1"/>
    <property type="molecule type" value="Genomic_DNA"/>
</dbReference>
<name>A0A0P0W3I7_ORYSJ</name>
<accession>A0A0P0W3I7</accession>
<gene>
    <name evidence="1" type="ordered locus">Os03g0770750</name>
    <name evidence="1" type="ORF">OSNPB_030770750</name>
</gene>
<sequence length="78" mass="8198">MDLRCTGCFCPARSAPPRFLLTASMAMYGSPAAAACTVTQLDWDPAELMDRVRGCRWPPVGMMGPAAQTSSAAALAMS</sequence>
<reference evidence="2" key="1">
    <citation type="journal article" date="2005" name="Nature">
        <title>The map-based sequence of the rice genome.</title>
        <authorList>
            <consortium name="International rice genome sequencing project (IRGSP)"/>
            <person name="Matsumoto T."/>
            <person name="Wu J."/>
            <person name="Kanamori H."/>
            <person name="Katayose Y."/>
            <person name="Fujisawa M."/>
            <person name="Namiki N."/>
            <person name="Mizuno H."/>
            <person name="Yamamoto K."/>
            <person name="Antonio B.A."/>
            <person name="Baba T."/>
            <person name="Sakata K."/>
            <person name="Nagamura Y."/>
            <person name="Aoki H."/>
            <person name="Arikawa K."/>
            <person name="Arita K."/>
            <person name="Bito T."/>
            <person name="Chiden Y."/>
            <person name="Fujitsuka N."/>
            <person name="Fukunaka R."/>
            <person name="Hamada M."/>
            <person name="Harada C."/>
            <person name="Hayashi A."/>
            <person name="Hijishita S."/>
            <person name="Honda M."/>
            <person name="Hosokawa S."/>
            <person name="Ichikawa Y."/>
            <person name="Idonuma A."/>
            <person name="Iijima M."/>
            <person name="Ikeda M."/>
            <person name="Ikeno M."/>
            <person name="Ito K."/>
            <person name="Ito S."/>
            <person name="Ito T."/>
            <person name="Ito Y."/>
            <person name="Ito Y."/>
            <person name="Iwabuchi A."/>
            <person name="Kamiya K."/>
            <person name="Karasawa W."/>
            <person name="Kurita K."/>
            <person name="Katagiri S."/>
            <person name="Kikuta A."/>
            <person name="Kobayashi H."/>
            <person name="Kobayashi N."/>
            <person name="Machita K."/>
            <person name="Maehara T."/>
            <person name="Masukawa M."/>
            <person name="Mizubayashi T."/>
            <person name="Mukai Y."/>
            <person name="Nagasaki H."/>
            <person name="Nagata Y."/>
            <person name="Naito S."/>
            <person name="Nakashima M."/>
            <person name="Nakama Y."/>
            <person name="Nakamichi Y."/>
            <person name="Nakamura M."/>
            <person name="Meguro A."/>
            <person name="Negishi M."/>
            <person name="Ohta I."/>
            <person name="Ohta T."/>
            <person name="Okamoto M."/>
            <person name="Ono N."/>
            <person name="Saji S."/>
            <person name="Sakaguchi M."/>
            <person name="Sakai K."/>
            <person name="Shibata M."/>
            <person name="Shimokawa T."/>
            <person name="Song J."/>
            <person name="Takazaki Y."/>
            <person name="Terasawa K."/>
            <person name="Tsugane M."/>
            <person name="Tsuji K."/>
            <person name="Ueda S."/>
            <person name="Waki K."/>
            <person name="Yamagata H."/>
            <person name="Yamamoto M."/>
            <person name="Yamamoto S."/>
            <person name="Yamane H."/>
            <person name="Yoshiki S."/>
            <person name="Yoshihara R."/>
            <person name="Yukawa K."/>
            <person name="Zhong H."/>
            <person name="Yano M."/>
            <person name="Yuan Q."/>
            <person name="Ouyang S."/>
            <person name="Liu J."/>
            <person name="Jones K.M."/>
            <person name="Gansberger K."/>
            <person name="Moffat K."/>
            <person name="Hill J."/>
            <person name="Bera J."/>
            <person name="Fadrosh D."/>
            <person name="Jin S."/>
            <person name="Johri S."/>
            <person name="Kim M."/>
            <person name="Overton L."/>
            <person name="Reardon M."/>
            <person name="Tsitrin T."/>
            <person name="Vuong H."/>
            <person name="Weaver B."/>
            <person name="Ciecko A."/>
            <person name="Tallon L."/>
            <person name="Jackson J."/>
            <person name="Pai G."/>
            <person name="Aken S.V."/>
            <person name="Utterback T."/>
            <person name="Reidmuller S."/>
            <person name="Feldblyum T."/>
            <person name="Hsiao J."/>
            <person name="Zismann V."/>
            <person name="Iobst S."/>
            <person name="de Vazeille A.R."/>
            <person name="Buell C.R."/>
            <person name="Ying K."/>
            <person name="Li Y."/>
            <person name="Lu T."/>
            <person name="Huang Y."/>
            <person name="Zhao Q."/>
            <person name="Feng Q."/>
            <person name="Zhang L."/>
            <person name="Zhu J."/>
            <person name="Weng Q."/>
            <person name="Mu J."/>
            <person name="Lu Y."/>
            <person name="Fan D."/>
            <person name="Liu Y."/>
            <person name="Guan J."/>
            <person name="Zhang Y."/>
            <person name="Yu S."/>
            <person name="Liu X."/>
            <person name="Zhang Y."/>
            <person name="Hong G."/>
            <person name="Han B."/>
            <person name="Choisne N."/>
            <person name="Demange N."/>
            <person name="Orjeda G."/>
            <person name="Samain S."/>
            <person name="Cattolico L."/>
            <person name="Pelletier E."/>
            <person name="Couloux A."/>
            <person name="Segurens B."/>
            <person name="Wincker P."/>
            <person name="D'Hont A."/>
            <person name="Scarpelli C."/>
            <person name="Weissenbach J."/>
            <person name="Salanoubat M."/>
            <person name="Quetier F."/>
            <person name="Yu Y."/>
            <person name="Kim H.R."/>
            <person name="Rambo T."/>
            <person name="Currie J."/>
            <person name="Collura K."/>
            <person name="Luo M."/>
            <person name="Yang T."/>
            <person name="Ammiraju J.S.S."/>
            <person name="Engler F."/>
            <person name="Soderlund C."/>
            <person name="Wing R.A."/>
            <person name="Palmer L.E."/>
            <person name="de la Bastide M."/>
            <person name="Spiegel L."/>
            <person name="Nascimento L."/>
            <person name="Zutavern T."/>
            <person name="O'Shaughnessy A."/>
            <person name="Dike S."/>
            <person name="Dedhia N."/>
            <person name="Preston R."/>
            <person name="Balija V."/>
            <person name="McCombie W.R."/>
            <person name="Chow T."/>
            <person name="Chen H."/>
            <person name="Chung M."/>
            <person name="Chen C."/>
            <person name="Shaw J."/>
            <person name="Wu H."/>
            <person name="Hsiao K."/>
            <person name="Chao Y."/>
            <person name="Chu M."/>
            <person name="Cheng C."/>
            <person name="Hour A."/>
            <person name="Lee P."/>
            <person name="Lin S."/>
            <person name="Lin Y."/>
            <person name="Liou J."/>
            <person name="Liu S."/>
            <person name="Hsing Y."/>
            <person name="Raghuvanshi S."/>
            <person name="Mohanty A."/>
            <person name="Bharti A.K."/>
            <person name="Gaur A."/>
            <person name="Gupta V."/>
            <person name="Kumar D."/>
            <person name="Ravi V."/>
            <person name="Vij S."/>
            <person name="Kapur A."/>
            <person name="Khurana P."/>
            <person name="Khurana P."/>
            <person name="Khurana J.P."/>
            <person name="Tyagi A.K."/>
            <person name="Gaikwad K."/>
            <person name="Singh A."/>
            <person name="Dalal V."/>
            <person name="Srivastava S."/>
            <person name="Dixit A."/>
            <person name="Pal A.K."/>
            <person name="Ghazi I.A."/>
            <person name="Yadav M."/>
            <person name="Pandit A."/>
            <person name="Bhargava A."/>
            <person name="Sureshbabu K."/>
            <person name="Batra K."/>
            <person name="Sharma T.R."/>
            <person name="Mohapatra T."/>
            <person name="Singh N.K."/>
            <person name="Messing J."/>
            <person name="Nelson A.B."/>
            <person name="Fuks G."/>
            <person name="Kavchok S."/>
            <person name="Keizer G."/>
            <person name="Linton E."/>
            <person name="Llaca V."/>
            <person name="Song R."/>
            <person name="Tanyolac B."/>
            <person name="Young S."/>
            <person name="Ho-Il K."/>
            <person name="Hahn J.H."/>
            <person name="Sangsakoo G."/>
            <person name="Vanavichit A."/>
            <person name="de Mattos Luiz.A.T."/>
            <person name="Zimmer P.D."/>
            <person name="Malone G."/>
            <person name="Dellagostin O."/>
            <person name="de Oliveira A.C."/>
            <person name="Bevan M."/>
            <person name="Bancroft I."/>
            <person name="Minx P."/>
            <person name="Cordum H."/>
            <person name="Wilson R."/>
            <person name="Cheng Z."/>
            <person name="Jin W."/>
            <person name="Jiang J."/>
            <person name="Leong S.A."/>
            <person name="Iwama H."/>
            <person name="Gojobori T."/>
            <person name="Itoh T."/>
            <person name="Niimura Y."/>
            <person name="Fujii Y."/>
            <person name="Habara T."/>
            <person name="Sakai H."/>
            <person name="Sato Y."/>
            <person name="Wilson G."/>
            <person name="Kumar K."/>
            <person name="McCouch S."/>
            <person name="Juretic N."/>
            <person name="Hoen D."/>
            <person name="Wright S."/>
            <person name="Bruskiewich R."/>
            <person name="Bureau T."/>
            <person name="Miyao A."/>
            <person name="Hirochika H."/>
            <person name="Nishikawa T."/>
            <person name="Kadowaki K."/>
            <person name="Sugiura M."/>
            <person name="Burr B."/>
            <person name="Sasaki T."/>
        </authorList>
    </citation>
    <scope>NUCLEOTIDE SEQUENCE [LARGE SCALE GENOMIC DNA]</scope>
    <source>
        <strain evidence="2">cv. Nipponbare</strain>
    </source>
</reference>
<dbReference type="AlphaFoldDB" id="A0A0P0W3I7"/>
<keyword evidence="2" id="KW-1185">Reference proteome</keyword>
<protein>
    <submittedName>
        <fullName evidence="1">Os03g0770750 protein</fullName>
    </submittedName>
</protein>
<proteinExistence type="predicted"/>
<reference evidence="1 2" key="2">
    <citation type="journal article" date="2013" name="Plant Cell Physiol.">
        <title>Rice Annotation Project Database (RAP-DB): an integrative and interactive database for rice genomics.</title>
        <authorList>
            <person name="Sakai H."/>
            <person name="Lee S.S."/>
            <person name="Tanaka T."/>
            <person name="Numa H."/>
            <person name="Kim J."/>
            <person name="Kawahara Y."/>
            <person name="Wakimoto H."/>
            <person name="Yang C.C."/>
            <person name="Iwamoto M."/>
            <person name="Abe T."/>
            <person name="Yamada Y."/>
            <person name="Muto A."/>
            <person name="Inokuchi H."/>
            <person name="Ikemura T."/>
            <person name="Matsumoto T."/>
            <person name="Sasaki T."/>
            <person name="Itoh T."/>
        </authorList>
    </citation>
    <scope>NUCLEOTIDE SEQUENCE [LARGE SCALE GENOMIC DNA]</scope>
    <source>
        <strain evidence="2">cv. Nipponbare</strain>
    </source>
</reference>
<dbReference type="Gramene" id="Os03t0770750-00">
    <property type="protein sequence ID" value="Os03t0770750-00"/>
    <property type="gene ID" value="Os03g0770750"/>
</dbReference>
<dbReference type="PaxDb" id="39947-A0A0P0W3I7"/>
<reference evidence="1 2" key="3">
    <citation type="journal article" date="2013" name="Rice">
        <title>Improvement of the Oryza sativa Nipponbare reference genome using next generation sequence and optical map data.</title>
        <authorList>
            <person name="Kawahara Y."/>
            <person name="de la Bastide M."/>
            <person name="Hamilton J.P."/>
            <person name="Kanamori H."/>
            <person name="McCombie W.R."/>
            <person name="Ouyang S."/>
            <person name="Schwartz D.C."/>
            <person name="Tanaka T."/>
            <person name="Wu J."/>
            <person name="Zhou S."/>
            <person name="Childs K.L."/>
            <person name="Davidson R.M."/>
            <person name="Lin H."/>
            <person name="Quesada-Ocampo L."/>
            <person name="Vaillancourt B."/>
            <person name="Sakai H."/>
            <person name="Lee S.S."/>
            <person name="Kim J."/>
            <person name="Numa H."/>
            <person name="Itoh T."/>
            <person name="Buell C.R."/>
            <person name="Matsumoto T."/>
        </authorList>
    </citation>
    <scope>NUCLEOTIDE SEQUENCE [LARGE SCALE GENOMIC DNA]</scope>
    <source>
        <strain evidence="2">cv. Nipponbare</strain>
    </source>
</reference>
<evidence type="ECO:0000313" key="2">
    <source>
        <dbReference type="Proteomes" id="UP000059680"/>
    </source>
</evidence>
<organism evidence="1 2">
    <name type="scientific">Oryza sativa subsp. japonica</name>
    <name type="common">Rice</name>
    <dbReference type="NCBI Taxonomy" id="39947"/>
    <lineage>
        <taxon>Eukaryota</taxon>
        <taxon>Viridiplantae</taxon>
        <taxon>Streptophyta</taxon>
        <taxon>Embryophyta</taxon>
        <taxon>Tracheophyta</taxon>
        <taxon>Spermatophyta</taxon>
        <taxon>Magnoliopsida</taxon>
        <taxon>Liliopsida</taxon>
        <taxon>Poales</taxon>
        <taxon>Poaceae</taxon>
        <taxon>BOP clade</taxon>
        <taxon>Oryzoideae</taxon>
        <taxon>Oryzeae</taxon>
        <taxon>Oryzinae</taxon>
        <taxon>Oryza</taxon>
        <taxon>Oryza sativa</taxon>
    </lineage>
</organism>